<organism evidence="11 12">
    <name type="scientific">Fistulifera solaris</name>
    <name type="common">Oleaginous diatom</name>
    <dbReference type="NCBI Taxonomy" id="1519565"/>
    <lineage>
        <taxon>Eukaryota</taxon>
        <taxon>Sar</taxon>
        <taxon>Stramenopiles</taxon>
        <taxon>Ochrophyta</taxon>
        <taxon>Bacillariophyta</taxon>
        <taxon>Bacillariophyceae</taxon>
        <taxon>Bacillariophycidae</taxon>
        <taxon>Naviculales</taxon>
        <taxon>Naviculaceae</taxon>
        <taxon>Fistulifera</taxon>
    </lineage>
</organism>
<dbReference type="Gene3D" id="1.10.246.90">
    <property type="entry name" value="Nop domain"/>
    <property type="match status" value="1"/>
</dbReference>
<evidence type="ECO:0000256" key="4">
    <source>
        <dbReference type="ARBA" id="ARBA00022728"/>
    </source>
</evidence>
<evidence type="ECO:0000256" key="2">
    <source>
        <dbReference type="ARBA" id="ARBA00005572"/>
    </source>
</evidence>
<feature type="compositionally biased region" description="Low complexity" evidence="9">
    <location>
        <begin position="1"/>
        <end position="10"/>
    </location>
</feature>
<dbReference type="InterPro" id="IPR019175">
    <property type="entry name" value="Prp31_C"/>
</dbReference>
<feature type="compositionally biased region" description="Basic residues" evidence="9">
    <location>
        <begin position="416"/>
        <end position="433"/>
    </location>
</feature>
<evidence type="ECO:0000256" key="1">
    <source>
        <dbReference type="ARBA" id="ARBA00004123"/>
    </source>
</evidence>
<dbReference type="EMBL" id="BDSP01000025">
    <property type="protein sequence ID" value="GAX10808.1"/>
    <property type="molecule type" value="Genomic_DNA"/>
</dbReference>
<dbReference type="Pfam" id="PF01798">
    <property type="entry name" value="Nop"/>
    <property type="match status" value="1"/>
</dbReference>
<protein>
    <submittedName>
        <fullName evidence="11">U4/U6 small nuclear ribonucleoprotein PRP31</fullName>
    </submittedName>
</protein>
<keyword evidence="12" id="KW-1185">Reference proteome</keyword>
<gene>
    <name evidence="11" type="ORF">FisN_1Hh349</name>
</gene>
<dbReference type="GO" id="GO:0000244">
    <property type="term" value="P:spliceosomal tri-snRNP complex assembly"/>
    <property type="evidence" value="ECO:0007669"/>
    <property type="project" value="InterPro"/>
</dbReference>
<dbReference type="InterPro" id="IPR012976">
    <property type="entry name" value="NOSIC"/>
</dbReference>
<feature type="compositionally biased region" description="Acidic residues" evidence="9">
    <location>
        <begin position="11"/>
        <end position="27"/>
    </location>
</feature>
<sequence length="490" mass="53567">MEGTSTLADALLDDLDDLSDVENEQSSEDATYHIPPDEAAEKATVSLDTNGLEENFVHSKTLQNHLLAIRSSPPATTKEERESEHEMIVQSNKLLSRLSDELVVAHGNLRRAYAPKFPELEEILPNPILYTKAVRVIGNETDIAKVNDALNDFLNSNQIITLSIAGSTTSGRPLNETELETLFSVADSVEEILSIQEEITHFVEARMEGLAPSICALIGPSLAARMIGLAGGLQPFSKIPACNLQVLGQHVRTSAIQSTRVLSNAKHHQGILAECDLVQRCPIALQKKALKAVAAKLALVARCDFVNVDAGRSRTASAGHSFRHELEQKFEKWQEPDKAQTLKALPKPDLTTRKRRGGKRMRRLKERYEETALMKQANTRAFSAQAGEYGDDAMGLTMGLLGTSGEVGTGGIRKTTEKRKMKQANTKASRKRAAQMNAKTTTSGLASSMVFTPVQGMELVNPDANKERVAEANRKWFGDNAGFMSALPKK</sequence>
<evidence type="ECO:0000256" key="3">
    <source>
        <dbReference type="ARBA" id="ARBA00022664"/>
    </source>
</evidence>
<dbReference type="InterPro" id="IPR002687">
    <property type="entry name" value="Nop_dom"/>
</dbReference>
<dbReference type="OrthoDB" id="4771285at2759"/>
<proteinExistence type="inferred from homology"/>
<evidence type="ECO:0000256" key="8">
    <source>
        <dbReference type="ARBA" id="ARBA00023274"/>
    </source>
</evidence>
<evidence type="ECO:0000256" key="9">
    <source>
        <dbReference type="SAM" id="MobiDB-lite"/>
    </source>
</evidence>
<keyword evidence="4" id="KW-0747">Spliceosome</keyword>
<keyword evidence="6" id="KW-0508">mRNA splicing</keyword>
<evidence type="ECO:0000259" key="10">
    <source>
        <dbReference type="PROSITE" id="PS51358"/>
    </source>
</evidence>
<dbReference type="InterPro" id="IPR036070">
    <property type="entry name" value="Nop_dom_sf"/>
</dbReference>
<dbReference type="InterPro" id="IPR042239">
    <property type="entry name" value="Nop_C"/>
</dbReference>
<name>A0A1Z5JAF5_FISSO</name>
<dbReference type="InParanoid" id="A0A1Z5JAF5"/>
<feature type="region of interest" description="Disordered" evidence="9">
    <location>
        <begin position="407"/>
        <end position="441"/>
    </location>
</feature>
<evidence type="ECO:0000313" key="11">
    <source>
        <dbReference type="EMBL" id="GAX10808.1"/>
    </source>
</evidence>
<dbReference type="PANTHER" id="PTHR13904">
    <property type="entry name" value="PRE-MRNA SPLICING FACTOR PRP31"/>
    <property type="match status" value="1"/>
</dbReference>
<dbReference type="AlphaFoldDB" id="A0A1Z5JAF5"/>
<dbReference type="GO" id="GO:0046540">
    <property type="term" value="C:U4/U6 x U5 tri-snRNP complex"/>
    <property type="evidence" value="ECO:0007669"/>
    <property type="project" value="InterPro"/>
</dbReference>
<reference evidence="11 12" key="1">
    <citation type="journal article" date="2015" name="Plant Cell">
        <title>Oil accumulation by the oleaginous diatom Fistulifera solaris as revealed by the genome and transcriptome.</title>
        <authorList>
            <person name="Tanaka T."/>
            <person name="Maeda Y."/>
            <person name="Veluchamy A."/>
            <person name="Tanaka M."/>
            <person name="Abida H."/>
            <person name="Marechal E."/>
            <person name="Bowler C."/>
            <person name="Muto M."/>
            <person name="Sunaga Y."/>
            <person name="Tanaka M."/>
            <person name="Yoshino T."/>
            <person name="Taniguchi T."/>
            <person name="Fukuda Y."/>
            <person name="Nemoto M."/>
            <person name="Matsumoto M."/>
            <person name="Wong P.S."/>
            <person name="Aburatani S."/>
            <person name="Fujibuchi W."/>
        </authorList>
    </citation>
    <scope>NUCLEOTIDE SEQUENCE [LARGE SCALE GENOMIC DNA]</scope>
    <source>
        <strain evidence="11 12">JPCC DA0580</strain>
    </source>
</reference>
<evidence type="ECO:0000313" key="12">
    <source>
        <dbReference type="Proteomes" id="UP000198406"/>
    </source>
</evidence>
<dbReference type="SMART" id="SM00931">
    <property type="entry name" value="NOSIC"/>
    <property type="match status" value="1"/>
</dbReference>
<evidence type="ECO:0000256" key="6">
    <source>
        <dbReference type="ARBA" id="ARBA00023187"/>
    </source>
</evidence>
<dbReference type="FunCoup" id="A0A1Z5JAF5">
    <property type="interactions" value="817"/>
</dbReference>
<evidence type="ECO:0000256" key="5">
    <source>
        <dbReference type="ARBA" id="ARBA00022884"/>
    </source>
</evidence>
<keyword evidence="5" id="KW-0694">RNA-binding</keyword>
<dbReference type="InterPro" id="IPR027105">
    <property type="entry name" value="Prp31"/>
</dbReference>
<accession>A0A1Z5JAF5</accession>
<dbReference type="PROSITE" id="PS51358">
    <property type="entry name" value="NOP"/>
    <property type="match status" value="1"/>
</dbReference>
<comment type="subcellular location">
    <subcellularLocation>
        <location evidence="1">Nucleus</location>
    </subcellularLocation>
</comment>
<dbReference type="SUPFAM" id="SSF89124">
    <property type="entry name" value="Nop domain"/>
    <property type="match status" value="1"/>
</dbReference>
<comment type="caution">
    <text evidence="11">The sequence shown here is derived from an EMBL/GenBank/DDBJ whole genome shotgun (WGS) entry which is preliminary data.</text>
</comment>
<dbReference type="GO" id="GO:0005687">
    <property type="term" value="C:U4 snRNP"/>
    <property type="evidence" value="ECO:0007669"/>
    <property type="project" value="TreeGrafter"/>
</dbReference>
<comment type="similarity">
    <text evidence="2">Belongs to the PRP31 family.</text>
</comment>
<dbReference type="PANTHER" id="PTHR13904:SF0">
    <property type="entry name" value="U4_U6 SMALL NUCLEAR RIBONUCLEOPROTEIN PRP31"/>
    <property type="match status" value="1"/>
</dbReference>
<evidence type="ECO:0000256" key="7">
    <source>
        <dbReference type="ARBA" id="ARBA00023242"/>
    </source>
</evidence>
<keyword evidence="7" id="KW-0539">Nucleus</keyword>
<feature type="domain" description="Nop" evidence="10">
    <location>
        <begin position="210"/>
        <end position="335"/>
    </location>
</feature>
<dbReference type="GO" id="GO:0071011">
    <property type="term" value="C:precatalytic spliceosome"/>
    <property type="evidence" value="ECO:0007669"/>
    <property type="project" value="TreeGrafter"/>
</dbReference>
<keyword evidence="3" id="KW-0507">mRNA processing</keyword>
<dbReference type="GO" id="GO:0003723">
    <property type="term" value="F:RNA binding"/>
    <property type="evidence" value="ECO:0007669"/>
    <property type="project" value="UniProtKB-KW"/>
</dbReference>
<dbReference type="Pfam" id="PF09785">
    <property type="entry name" value="Prp31_C"/>
    <property type="match status" value="1"/>
</dbReference>
<dbReference type="Gene3D" id="1.10.287.4070">
    <property type="match status" value="1"/>
</dbReference>
<feature type="region of interest" description="Disordered" evidence="9">
    <location>
        <begin position="1"/>
        <end position="38"/>
    </location>
</feature>
<dbReference type="Proteomes" id="UP000198406">
    <property type="component" value="Unassembled WGS sequence"/>
</dbReference>
<keyword evidence="8 11" id="KW-0687">Ribonucleoprotein</keyword>